<evidence type="ECO:0000259" key="13">
    <source>
        <dbReference type="PROSITE" id="PS50262"/>
    </source>
</evidence>
<dbReference type="Gene3D" id="1.20.1070.10">
    <property type="entry name" value="Rhodopsin 7-helix transmembrane proteins"/>
    <property type="match status" value="2"/>
</dbReference>
<gene>
    <name evidence="14" type="ORF">DBV15_09920</name>
</gene>
<evidence type="ECO:0000256" key="12">
    <source>
        <dbReference type="SAM" id="Phobius"/>
    </source>
</evidence>
<feature type="transmembrane region" description="Helical" evidence="12">
    <location>
        <begin position="442"/>
        <end position="463"/>
    </location>
</feature>
<feature type="transmembrane region" description="Helical" evidence="12">
    <location>
        <begin position="155"/>
        <end position="176"/>
    </location>
</feature>
<accession>A0A4S2KCL2</accession>
<reference evidence="14 15" key="1">
    <citation type="journal article" date="2019" name="Philos. Trans. R. Soc. Lond., B, Biol. Sci.">
        <title>Ant behaviour and brain gene expression of defending hosts depend on the ecological success of the intruding social parasite.</title>
        <authorList>
            <person name="Kaur R."/>
            <person name="Stoldt M."/>
            <person name="Jongepier E."/>
            <person name="Feldmeyer B."/>
            <person name="Menzel F."/>
            <person name="Bornberg-Bauer E."/>
            <person name="Foitzik S."/>
        </authorList>
    </citation>
    <scope>NUCLEOTIDE SEQUENCE [LARGE SCALE GENOMIC DNA]</scope>
    <source>
        <tissue evidence="14">Whole body</tissue>
    </source>
</reference>
<sequence>MANQTADHHEDIYQWNHTASADEGDTETEYYLPNWTDLILAGLFTMLIIVTIVGNTLVIAAVITTRRLRSVTNCFVSSLAAADLLVGLAVMPPAVLLQLTGGTWELGEMLCDFWVSLDILLCTASILSLCAISIDRYLAVTQPLIYSRRRRSKRLAGLMIVAVWVMAGAITSPPLLGCFPRATNRDIKKCSYNMDSSYVIFSAMGSFFLPMLVMLYVYGRISCVIASRHRNLEKTNEGENVRSRRKITIERGRSIKAQRTDYAESGMTCDRPSEDTELTNMCKKLGTIRGNQQSCINRVARETKTAGTLAVVVGGFVACWLPFFILYLVTPFVPVQPPDVGNTLVIAAVITTRRLRSVTNCFVSSLAAADLLVGLAVMPPAVLLQLTGGTWELGEMLCDFWVSLDILLCTASILSLCAISIDRYLAVTQPLIYSRRRRSKRLAGLMIVAVWVMAGAITSPPLLGCFPRATNRDIKKCSYNMDSSYVIFSAMGSFFLPMLVMLYVYGRISCVIASRHRNLEKTNEGENVRSRRKITT</sequence>
<dbReference type="Proteomes" id="UP000310200">
    <property type="component" value="Unassembled WGS sequence"/>
</dbReference>
<name>A0A4S2KCL2_9HYME</name>
<keyword evidence="10 11" id="KW-0807">Transducer</keyword>
<evidence type="ECO:0000256" key="2">
    <source>
        <dbReference type="ARBA" id="ARBA00010663"/>
    </source>
</evidence>
<dbReference type="Pfam" id="PF00001">
    <property type="entry name" value="7tm_1"/>
    <property type="match status" value="2"/>
</dbReference>
<feature type="transmembrane region" description="Helical" evidence="12">
    <location>
        <begin position="306"/>
        <end position="328"/>
    </location>
</feature>
<keyword evidence="6 11" id="KW-0297">G-protein coupled receptor</keyword>
<organism evidence="14 15">
    <name type="scientific">Temnothorax longispinosus</name>
    <dbReference type="NCBI Taxonomy" id="300112"/>
    <lineage>
        <taxon>Eukaryota</taxon>
        <taxon>Metazoa</taxon>
        <taxon>Ecdysozoa</taxon>
        <taxon>Arthropoda</taxon>
        <taxon>Hexapoda</taxon>
        <taxon>Insecta</taxon>
        <taxon>Pterygota</taxon>
        <taxon>Neoptera</taxon>
        <taxon>Endopterygota</taxon>
        <taxon>Hymenoptera</taxon>
        <taxon>Apocrita</taxon>
        <taxon>Aculeata</taxon>
        <taxon>Formicoidea</taxon>
        <taxon>Formicidae</taxon>
        <taxon>Myrmicinae</taxon>
        <taxon>Temnothorax</taxon>
    </lineage>
</organism>
<evidence type="ECO:0000256" key="10">
    <source>
        <dbReference type="ARBA" id="ARBA00023224"/>
    </source>
</evidence>
<feature type="transmembrane region" description="Helical" evidence="12">
    <location>
        <begin position="75"/>
        <end position="101"/>
    </location>
</feature>
<dbReference type="STRING" id="300112.A0A4S2KCL2"/>
<feature type="domain" description="G-protein coupled receptors family 1 profile" evidence="13">
    <location>
        <begin position="54"/>
        <end position="364"/>
    </location>
</feature>
<dbReference type="SMART" id="SM01381">
    <property type="entry name" value="7TM_GPCR_Srsx"/>
    <property type="match status" value="1"/>
</dbReference>
<evidence type="ECO:0000256" key="8">
    <source>
        <dbReference type="ARBA" id="ARBA00023157"/>
    </source>
</evidence>
<comment type="caution">
    <text evidence="14">The sequence shown here is derived from an EMBL/GenBank/DDBJ whole genome shotgun (WGS) entry which is preliminary data.</text>
</comment>
<dbReference type="SUPFAM" id="SSF81321">
    <property type="entry name" value="Family A G protein-coupled receptor-like"/>
    <property type="match status" value="2"/>
</dbReference>
<keyword evidence="9 11" id="KW-0675">Receptor</keyword>
<feature type="transmembrane region" description="Helical" evidence="12">
    <location>
        <begin position="367"/>
        <end position="388"/>
    </location>
</feature>
<dbReference type="GO" id="GO:0071880">
    <property type="term" value="P:adenylate cyclase-activating adrenergic receptor signaling pathway"/>
    <property type="evidence" value="ECO:0007669"/>
    <property type="project" value="TreeGrafter"/>
</dbReference>
<dbReference type="CDD" id="cd15061">
    <property type="entry name" value="7tmA_tyramine_R-like"/>
    <property type="match status" value="1"/>
</dbReference>
<evidence type="ECO:0000256" key="4">
    <source>
        <dbReference type="ARBA" id="ARBA00022692"/>
    </source>
</evidence>
<evidence type="ECO:0000256" key="5">
    <source>
        <dbReference type="ARBA" id="ARBA00022989"/>
    </source>
</evidence>
<feature type="transmembrane region" description="Helical" evidence="12">
    <location>
        <begin position="400"/>
        <end position="421"/>
    </location>
</feature>
<protein>
    <recommendedName>
        <fullName evidence="13">G-protein coupled receptors family 1 profile domain-containing protein</fullName>
    </recommendedName>
</protein>
<evidence type="ECO:0000256" key="1">
    <source>
        <dbReference type="ARBA" id="ARBA00004651"/>
    </source>
</evidence>
<keyword evidence="4 11" id="KW-0812">Transmembrane</keyword>
<dbReference type="EMBL" id="QBLH01002863">
    <property type="protein sequence ID" value="TGZ46526.1"/>
    <property type="molecule type" value="Genomic_DNA"/>
</dbReference>
<keyword evidence="7 12" id="KW-0472">Membrane</keyword>
<dbReference type="GO" id="GO:0043410">
    <property type="term" value="P:positive regulation of MAPK cascade"/>
    <property type="evidence" value="ECO:0007669"/>
    <property type="project" value="TreeGrafter"/>
</dbReference>
<dbReference type="PROSITE" id="PS00237">
    <property type="entry name" value="G_PROTEIN_RECEP_F1_1"/>
    <property type="match status" value="2"/>
</dbReference>
<evidence type="ECO:0000313" key="15">
    <source>
        <dbReference type="Proteomes" id="UP000310200"/>
    </source>
</evidence>
<dbReference type="PANTHER" id="PTHR24248">
    <property type="entry name" value="ADRENERGIC RECEPTOR-RELATED G-PROTEIN COUPLED RECEPTOR"/>
    <property type="match status" value="1"/>
</dbReference>
<feature type="transmembrane region" description="Helical" evidence="12">
    <location>
        <begin position="113"/>
        <end position="134"/>
    </location>
</feature>
<dbReference type="PRINTS" id="PR00237">
    <property type="entry name" value="GPCRRHODOPSN"/>
</dbReference>
<dbReference type="PANTHER" id="PTHR24248:SF199">
    <property type="entry name" value="IP13425P-RELATED"/>
    <property type="match status" value="1"/>
</dbReference>
<feature type="transmembrane region" description="Helical" evidence="12">
    <location>
        <begin position="483"/>
        <end position="505"/>
    </location>
</feature>
<comment type="similarity">
    <text evidence="2 11">Belongs to the G-protein coupled receptor 1 family.</text>
</comment>
<dbReference type="AlphaFoldDB" id="A0A4S2KCL2"/>
<dbReference type="PROSITE" id="PS50262">
    <property type="entry name" value="G_PROTEIN_RECEP_F1_2"/>
    <property type="match status" value="2"/>
</dbReference>
<evidence type="ECO:0000256" key="3">
    <source>
        <dbReference type="ARBA" id="ARBA00022475"/>
    </source>
</evidence>
<feature type="transmembrane region" description="Helical" evidence="12">
    <location>
        <begin position="196"/>
        <end position="218"/>
    </location>
</feature>
<evidence type="ECO:0000256" key="6">
    <source>
        <dbReference type="ARBA" id="ARBA00023040"/>
    </source>
</evidence>
<comment type="subcellular location">
    <subcellularLocation>
        <location evidence="1">Cell membrane</location>
        <topology evidence="1">Multi-pass membrane protein</topology>
    </subcellularLocation>
</comment>
<dbReference type="InterPro" id="IPR017452">
    <property type="entry name" value="GPCR_Rhodpsn_7TM"/>
</dbReference>
<feature type="domain" description="G-protein coupled receptors family 1 profile" evidence="13">
    <location>
        <begin position="360"/>
        <end position="536"/>
    </location>
</feature>
<keyword evidence="3" id="KW-1003">Cell membrane</keyword>
<evidence type="ECO:0000313" key="14">
    <source>
        <dbReference type="EMBL" id="TGZ46526.1"/>
    </source>
</evidence>
<dbReference type="GO" id="GO:0004993">
    <property type="term" value="F:G protein-coupled serotonin receptor activity"/>
    <property type="evidence" value="ECO:0007669"/>
    <property type="project" value="UniProtKB-ARBA"/>
</dbReference>
<keyword evidence="15" id="KW-1185">Reference proteome</keyword>
<dbReference type="FunFam" id="1.20.1070.10:FF:000523">
    <property type="entry name" value="5-hydroxytryptamine receptor 2B"/>
    <property type="match status" value="1"/>
</dbReference>
<evidence type="ECO:0000256" key="9">
    <source>
        <dbReference type="ARBA" id="ARBA00023170"/>
    </source>
</evidence>
<evidence type="ECO:0000256" key="11">
    <source>
        <dbReference type="RuleBase" id="RU000688"/>
    </source>
</evidence>
<dbReference type="InterPro" id="IPR000276">
    <property type="entry name" value="GPCR_Rhodpsn"/>
</dbReference>
<dbReference type="GO" id="GO:0005886">
    <property type="term" value="C:plasma membrane"/>
    <property type="evidence" value="ECO:0007669"/>
    <property type="project" value="UniProtKB-SubCell"/>
</dbReference>
<keyword evidence="5 12" id="KW-1133">Transmembrane helix</keyword>
<proteinExistence type="inferred from homology"/>
<keyword evidence="8" id="KW-1015">Disulfide bond</keyword>
<feature type="transmembrane region" description="Helical" evidence="12">
    <location>
        <begin position="38"/>
        <end position="63"/>
    </location>
</feature>
<evidence type="ECO:0000256" key="7">
    <source>
        <dbReference type="ARBA" id="ARBA00023136"/>
    </source>
</evidence>